<evidence type="ECO:0000313" key="1">
    <source>
        <dbReference type="EMBL" id="KAB5560618.1"/>
    </source>
</evidence>
<protein>
    <submittedName>
        <fullName evidence="1">Uncharacterized protein</fullName>
    </submittedName>
</protein>
<organism evidence="1 2">
    <name type="scientific">Salix brachista</name>
    <dbReference type="NCBI Taxonomy" id="2182728"/>
    <lineage>
        <taxon>Eukaryota</taxon>
        <taxon>Viridiplantae</taxon>
        <taxon>Streptophyta</taxon>
        <taxon>Embryophyta</taxon>
        <taxon>Tracheophyta</taxon>
        <taxon>Spermatophyta</taxon>
        <taxon>Magnoliopsida</taxon>
        <taxon>eudicotyledons</taxon>
        <taxon>Gunneridae</taxon>
        <taxon>Pentapetalae</taxon>
        <taxon>rosids</taxon>
        <taxon>fabids</taxon>
        <taxon>Malpighiales</taxon>
        <taxon>Salicaceae</taxon>
        <taxon>Saliceae</taxon>
        <taxon>Salix</taxon>
    </lineage>
</organism>
<proteinExistence type="predicted"/>
<dbReference type="Proteomes" id="UP000326939">
    <property type="component" value="Chromosome 4"/>
</dbReference>
<dbReference type="EMBL" id="VDCV01000004">
    <property type="protein sequence ID" value="KAB5560618.1"/>
    <property type="molecule type" value="Genomic_DNA"/>
</dbReference>
<comment type="caution">
    <text evidence="1">The sequence shown here is derived from an EMBL/GenBank/DDBJ whole genome shotgun (WGS) entry which is preliminary data.</text>
</comment>
<reference evidence="2" key="1">
    <citation type="journal article" date="2019" name="Gigascience">
        <title>De novo genome assembly of the endangered Acer yangbiense, a plant species with extremely small populations endemic to Yunnan Province, China.</title>
        <authorList>
            <person name="Yang J."/>
            <person name="Wariss H.M."/>
            <person name="Tao L."/>
            <person name="Zhang R."/>
            <person name="Yun Q."/>
            <person name="Hollingsworth P."/>
            <person name="Dao Z."/>
            <person name="Luo G."/>
            <person name="Guo H."/>
            <person name="Ma Y."/>
            <person name="Sun W."/>
        </authorList>
    </citation>
    <scope>NUCLEOTIDE SEQUENCE [LARGE SCALE GENOMIC DNA]</scope>
    <source>
        <strain evidence="2">cv. br00</strain>
    </source>
</reference>
<dbReference type="AlphaFoldDB" id="A0A5N5N0U5"/>
<evidence type="ECO:0000313" key="2">
    <source>
        <dbReference type="Proteomes" id="UP000326939"/>
    </source>
</evidence>
<accession>A0A5N5N0U5</accession>
<keyword evidence="2" id="KW-1185">Reference proteome</keyword>
<name>A0A5N5N0U5_9ROSI</name>
<sequence length="242" mass="26964">MFVKACERDEIDSIVTAMQYSVAFSQILITNLCHESQGFTASMIKIFFRELGEGPRPYQFQLLAQVVGLDAGFCPNQCTMSLTKRFLNRQRPIIYNPKPKVLSLGPEPIFDTHTTFISSHETPPPRILQAYCEEPSKKAASRHSRLGADAMPCQLKVTSLVQQLWWQWKEKPVKGSRIGGVGEGEGCPKWKQVGVFLNLIITIQEPGKLDECNAGSVMSNIGPFGYVLEKAAMDESDCAISF</sequence>
<gene>
    <name evidence="1" type="ORF">DKX38_005575</name>
</gene>